<dbReference type="EMBL" id="CP086654">
    <property type="protein sequence ID" value="UEX89259.1"/>
    <property type="molecule type" value="Genomic_DNA"/>
</dbReference>
<dbReference type="RefSeq" id="WP_229291763.1">
    <property type="nucleotide sequence ID" value="NZ_CP086654.1"/>
</dbReference>
<dbReference type="SMART" id="SM00148">
    <property type="entry name" value="PLCXc"/>
    <property type="match status" value="1"/>
</dbReference>
<gene>
    <name evidence="9" type="ORF">LN051_06645</name>
</gene>
<evidence type="ECO:0000256" key="7">
    <source>
        <dbReference type="SAM" id="SignalP"/>
    </source>
</evidence>
<dbReference type="PANTHER" id="PTHR13593:SF113">
    <property type="entry name" value="SI:DKEY-266F7.9"/>
    <property type="match status" value="1"/>
</dbReference>
<protein>
    <recommendedName>
        <fullName evidence="3">1-phosphatidylinositol phosphodiesterase</fullName>
        <ecNumber evidence="2">4.6.1.13</ecNumber>
    </recommendedName>
    <alternativeName>
        <fullName evidence="5">Phosphatidylinositol diacylglycerol-lyase</fullName>
    </alternativeName>
    <alternativeName>
        <fullName evidence="6">Phosphatidylinositol-specific phospholipase C</fullName>
    </alternativeName>
</protein>
<dbReference type="SUPFAM" id="SSF51695">
    <property type="entry name" value="PLC-like phosphodiesterases"/>
    <property type="match status" value="1"/>
</dbReference>
<keyword evidence="10" id="KW-1185">Reference proteome</keyword>
<dbReference type="Pfam" id="PF00388">
    <property type="entry name" value="PI-PLC-X"/>
    <property type="match status" value="1"/>
</dbReference>
<name>A0ABY3PAE2_9STAP</name>
<sequence>MKTKHKKLLITPILAFCTFTFPFHTSHAEEKLSEHPQEWMSKVDSSKHLSQLNIPGTHDSGSFTLEDPVKAVWGKTQHLDYTNQMNQGVRFFDIRGRATSNQSIGIHHDLIYLHHQMGKFLNDAHQFLQEHPNETIIMSIKKDYGNAPDATNPFEQIFRENYFDSAQFGDYFYKGDKANPTLADTKGKIVVFNRMGNTSTSAGYGTQAGGIQWPDNKTFDTTIQPGNLNLHVQDEYKDYYDAKKTAVINLINKAKEDTSEQSIYINFLSVSSGGTAFNSPYAYASYMNPDIAKYIKEQQPSRVGWIITDFSGYKWSGYDDINEQVIDSNK</sequence>
<evidence type="ECO:0000313" key="10">
    <source>
        <dbReference type="Proteomes" id="UP001197626"/>
    </source>
</evidence>
<evidence type="ECO:0000256" key="3">
    <source>
        <dbReference type="ARBA" id="ARBA00019758"/>
    </source>
</evidence>
<dbReference type="PANTHER" id="PTHR13593">
    <property type="match status" value="1"/>
</dbReference>
<comment type="catalytic activity">
    <reaction evidence="1">
        <text>a 1,2-diacyl-sn-glycero-3-phospho-(1D-myo-inositol) = 1D-myo-inositol 1,2-cyclic phosphate + a 1,2-diacyl-sn-glycerol</text>
        <dbReference type="Rhea" id="RHEA:17093"/>
        <dbReference type="ChEBI" id="CHEBI:17815"/>
        <dbReference type="ChEBI" id="CHEBI:57880"/>
        <dbReference type="ChEBI" id="CHEBI:58484"/>
        <dbReference type="EC" id="4.6.1.13"/>
    </reaction>
</comment>
<dbReference type="InterPro" id="IPR000909">
    <property type="entry name" value="PLipase_C_PInositol-sp_X_dom"/>
</dbReference>
<dbReference type="PROSITE" id="PS50007">
    <property type="entry name" value="PIPLC_X_DOMAIN"/>
    <property type="match status" value="1"/>
</dbReference>
<keyword evidence="4" id="KW-0443">Lipid metabolism</keyword>
<dbReference type="EC" id="4.6.1.13" evidence="2"/>
<accession>A0ABY3PAE2</accession>
<dbReference type="InterPro" id="IPR017946">
    <property type="entry name" value="PLC-like_Pdiesterase_TIM-brl"/>
</dbReference>
<evidence type="ECO:0000313" key="9">
    <source>
        <dbReference type="EMBL" id="UEX89259.1"/>
    </source>
</evidence>
<evidence type="ECO:0000259" key="8">
    <source>
        <dbReference type="SMART" id="SM00148"/>
    </source>
</evidence>
<evidence type="ECO:0000256" key="1">
    <source>
        <dbReference type="ARBA" id="ARBA00001316"/>
    </source>
</evidence>
<evidence type="ECO:0000256" key="2">
    <source>
        <dbReference type="ARBA" id="ARBA00012581"/>
    </source>
</evidence>
<reference evidence="9 10" key="1">
    <citation type="journal article" date="2022" name="Pathogens">
        <title>Staphylococcus ratti sp. nov. Isolated from a Lab Rat.</title>
        <authorList>
            <person name="Kovarovic V."/>
            <person name="Sedlacek I."/>
            <person name="Petras P."/>
            <person name="Kralova S."/>
            <person name="Maslanova I."/>
            <person name="Svec P."/>
            <person name="Neumann-Schaal M."/>
            <person name="Botka T."/>
            <person name="Gelbicova T."/>
            <person name="Stankova E."/>
            <person name="Doskar J."/>
            <person name="Pantucek R."/>
        </authorList>
    </citation>
    <scope>NUCLEOTIDE SEQUENCE [LARGE SCALE GENOMIC DNA]</scope>
    <source>
        <strain evidence="9 10">CCM 9025</strain>
    </source>
</reference>
<dbReference type="InterPro" id="IPR051057">
    <property type="entry name" value="PI-PLC_domain"/>
</dbReference>
<proteinExistence type="predicted"/>
<evidence type="ECO:0000256" key="4">
    <source>
        <dbReference type="ARBA" id="ARBA00022963"/>
    </source>
</evidence>
<dbReference type="CDD" id="cd08586">
    <property type="entry name" value="PI-PLCc_BcPLC_like"/>
    <property type="match status" value="1"/>
</dbReference>
<feature type="domain" description="Phosphatidylinositol-specific phospholipase C X" evidence="8">
    <location>
        <begin position="43"/>
        <end position="194"/>
    </location>
</feature>
<feature type="signal peptide" evidence="7">
    <location>
        <begin position="1"/>
        <end position="28"/>
    </location>
</feature>
<evidence type="ECO:0000256" key="5">
    <source>
        <dbReference type="ARBA" id="ARBA00030474"/>
    </source>
</evidence>
<evidence type="ECO:0000256" key="6">
    <source>
        <dbReference type="ARBA" id="ARBA00030782"/>
    </source>
</evidence>
<dbReference type="Gene3D" id="3.20.20.190">
    <property type="entry name" value="Phosphatidylinositol (PI) phosphodiesterase"/>
    <property type="match status" value="1"/>
</dbReference>
<organism evidence="9 10">
    <name type="scientific">Staphylococcus ratti</name>
    <dbReference type="NCBI Taxonomy" id="2892440"/>
    <lineage>
        <taxon>Bacteria</taxon>
        <taxon>Bacillati</taxon>
        <taxon>Bacillota</taxon>
        <taxon>Bacilli</taxon>
        <taxon>Bacillales</taxon>
        <taxon>Staphylococcaceae</taxon>
        <taxon>Staphylococcus</taxon>
    </lineage>
</organism>
<dbReference type="Proteomes" id="UP001197626">
    <property type="component" value="Chromosome"/>
</dbReference>
<keyword evidence="4" id="KW-0442">Lipid degradation</keyword>
<keyword evidence="7" id="KW-0732">Signal</keyword>
<feature type="chain" id="PRO_5046760791" description="1-phosphatidylinositol phosphodiesterase" evidence="7">
    <location>
        <begin position="29"/>
        <end position="330"/>
    </location>
</feature>